<name>A0ACC1LG00_9FUNG</name>
<comment type="caution">
    <text evidence="1">The sequence shown here is derived from an EMBL/GenBank/DDBJ whole genome shotgun (WGS) entry which is preliminary data.</text>
</comment>
<organism evidence="1 2">
    <name type="scientific">Coemansia helicoidea</name>
    <dbReference type="NCBI Taxonomy" id="1286919"/>
    <lineage>
        <taxon>Eukaryota</taxon>
        <taxon>Fungi</taxon>
        <taxon>Fungi incertae sedis</taxon>
        <taxon>Zoopagomycota</taxon>
        <taxon>Kickxellomycotina</taxon>
        <taxon>Kickxellomycetes</taxon>
        <taxon>Kickxellales</taxon>
        <taxon>Kickxellaceae</taxon>
        <taxon>Coemansia</taxon>
    </lineage>
</organism>
<sequence length="280" mass="30150">MAPKHFAPVWKYYERHEPTGRSKHHRAVCKFCAYELSGQPERMKSHLYRCEECPQHVRDEHAPDPATAGGPPFTSNKFAVPTAVTEFERAEDDLPALAAAAEHPPMKRRRSPEVGGGAEGLAGLPWAPSANASAIAPTVAAVPPAFQQAYSGPLPPLTQVAACASQGAYSEASPFSGVYDNVRGYYSRMTPMNKMQTSIGATISPHPLVREAISMVPQAVLDRFYGCGVPLPAGIEGLRVLDLGCGSGRDCYVAAKLVGRRGEVVGLDMTDEQLRVAREH</sequence>
<dbReference type="Proteomes" id="UP001140087">
    <property type="component" value="Unassembled WGS sequence"/>
</dbReference>
<feature type="non-terminal residue" evidence="1">
    <location>
        <position position="280"/>
    </location>
</feature>
<keyword evidence="2" id="KW-1185">Reference proteome</keyword>
<reference evidence="1" key="1">
    <citation type="submission" date="2022-07" db="EMBL/GenBank/DDBJ databases">
        <title>Phylogenomic reconstructions and comparative analyses of Kickxellomycotina fungi.</title>
        <authorList>
            <person name="Reynolds N.K."/>
            <person name="Stajich J.E."/>
            <person name="Barry K."/>
            <person name="Grigoriev I.V."/>
            <person name="Crous P."/>
            <person name="Smith M.E."/>
        </authorList>
    </citation>
    <scope>NUCLEOTIDE SEQUENCE</scope>
    <source>
        <strain evidence="1">BCRC 34780</strain>
    </source>
</reference>
<accession>A0ACC1LG00</accession>
<protein>
    <submittedName>
        <fullName evidence="1">Uncharacterized protein</fullName>
    </submittedName>
</protein>
<gene>
    <name evidence="1" type="ORF">H4R21_000522</name>
</gene>
<evidence type="ECO:0000313" key="2">
    <source>
        <dbReference type="Proteomes" id="UP001140087"/>
    </source>
</evidence>
<dbReference type="EMBL" id="JANBUN010000065">
    <property type="protein sequence ID" value="KAJ2807346.1"/>
    <property type="molecule type" value="Genomic_DNA"/>
</dbReference>
<proteinExistence type="predicted"/>
<evidence type="ECO:0000313" key="1">
    <source>
        <dbReference type="EMBL" id="KAJ2807346.1"/>
    </source>
</evidence>